<dbReference type="InterPro" id="IPR036908">
    <property type="entry name" value="RlpA-like_sf"/>
</dbReference>
<keyword evidence="3" id="KW-0964">Secreted</keyword>
<dbReference type="Pfam" id="PF24300">
    <property type="entry name" value="KWL1"/>
    <property type="match status" value="1"/>
</dbReference>
<comment type="caution">
    <text evidence="5">The sequence shown here is derived from an EMBL/GenBank/DDBJ whole genome shotgun (WGS) entry which is preliminary data.</text>
</comment>
<dbReference type="Proteomes" id="UP001159364">
    <property type="component" value="Linkage Group LG04"/>
</dbReference>
<evidence type="ECO:0000256" key="3">
    <source>
        <dbReference type="ARBA" id="ARBA00022525"/>
    </source>
</evidence>
<evidence type="ECO:0000256" key="4">
    <source>
        <dbReference type="ARBA" id="ARBA00022729"/>
    </source>
</evidence>
<dbReference type="SUPFAM" id="SSF50685">
    <property type="entry name" value="Barwin-like endoglucanases"/>
    <property type="match status" value="1"/>
</dbReference>
<dbReference type="InterPro" id="IPR039271">
    <property type="entry name" value="Kiwellin-like"/>
</dbReference>
<evidence type="ECO:0000256" key="1">
    <source>
        <dbReference type="ARBA" id="ARBA00004613"/>
    </source>
</evidence>
<comment type="subcellular location">
    <subcellularLocation>
        <location evidence="1">Secreted</location>
    </subcellularLocation>
</comment>
<dbReference type="EMBL" id="JAIWQS010000004">
    <property type="protein sequence ID" value="KAJ8768572.1"/>
    <property type="molecule type" value="Genomic_DNA"/>
</dbReference>
<accession>A0AAV8TNW8</accession>
<keyword evidence="6" id="KW-1185">Reference proteome</keyword>
<evidence type="ECO:0000256" key="2">
    <source>
        <dbReference type="ARBA" id="ARBA00005592"/>
    </source>
</evidence>
<protein>
    <submittedName>
        <fullName evidence="5">Uncharacterized protein</fullName>
    </submittedName>
</protein>
<name>A0AAV8TNW8_9ROSI</name>
<sequence length="114" mass="12859">MLQRYRQDAHLSWNDFSQSGGTGAAQCTERFYPPSARVVALSTDLFNKKHNCLKVVTIYYKRKKSTAMVVDQCAFEDGCPPNTIDASTQVWHDLGIYERNPIFGGMSVTWTMAS</sequence>
<dbReference type="GO" id="GO:0005576">
    <property type="term" value="C:extracellular region"/>
    <property type="evidence" value="ECO:0007669"/>
    <property type="project" value="UniProtKB-SubCell"/>
</dbReference>
<dbReference type="PANTHER" id="PTHR33191:SF58">
    <property type="entry name" value="RIPENING-RELATED PROTEIN 1"/>
    <property type="match status" value="1"/>
</dbReference>
<dbReference type="PANTHER" id="PTHR33191">
    <property type="entry name" value="RIPENING-RELATED PROTEIN 2-RELATED"/>
    <property type="match status" value="1"/>
</dbReference>
<dbReference type="AlphaFoldDB" id="A0AAV8TNW8"/>
<keyword evidence="4" id="KW-0732">Signal</keyword>
<reference evidence="5 6" key="1">
    <citation type="submission" date="2021-09" db="EMBL/GenBank/DDBJ databases">
        <title>Genomic insights and catalytic innovation underlie evolution of tropane alkaloids biosynthesis.</title>
        <authorList>
            <person name="Wang Y.-J."/>
            <person name="Tian T."/>
            <person name="Huang J.-P."/>
            <person name="Huang S.-X."/>
        </authorList>
    </citation>
    <scope>NUCLEOTIDE SEQUENCE [LARGE SCALE GENOMIC DNA]</scope>
    <source>
        <strain evidence="5">KIB-2018</strain>
        <tissue evidence="5">Leaf</tissue>
    </source>
</reference>
<organism evidence="5 6">
    <name type="scientific">Erythroxylum novogranatense</name>
    <dbReference type="NCBI Taxonomy" id="1862640"/>
    <lineage>
        <taxon>Eukaryota</taxon>
        <taxon>Viridiplantae</taxon>
        <taxon>Streptophyta</taxon>
        <taxon>Embryophyta</taxon>
        <taxon>Tracheophyta</taxon>
        <taxon>Spermatophyta</taxon>
        <taxon>Magnoliopsida</taxon>
        <taxon>eudicotyledons</taxon>
        <taxon>Gunneridae</taxon>
        <taxon>Pentapetalae</taxon>
        <taxon>rosids</taxon>
        <taxon>fabids</taxon>
        <taxon>Malpighiales</taxon>
        <taxon>Erythroxylaceae</taxon>
        <taxon>Erythroxylum</taxon>
    </lineage>
</organism>
<gene>
    <name evidence="5" type="ORF">K2173_022684</name>
</gene>
<dbReference type="Gene3D" id="2.40.40.10">
    <property type="entry name" value="RlpA-like domain"/>
    <property type="match status" value="1"/>
</dbReference>
<comment type="similarity">
    <text evidence="2">Belongs to the kiwellin family.</text>
</comment>
<proteinExistence type="inferred from homology"/>
<evidence type="ECO:0000313" key="6">
    <source>
        <dbReference type="Proteomes" id="UP001159364"/>
    </source>
</evidence>
<evidence type="ECO:0000313" key="5">
    <source>
        <dbReference type="EMBL" id="KAJ8768572.1"/>
    </source>
</evidence>